<dbReference type="SUPFAM" id="SSF81321">
    <property type="entry name" value="Family A G protein-coupled receptor-like"/>
    <property type="match status" value="1"/>
</dbReference>
<evidence type="ECO:0000256" key="4">
    <source>
        <dbReference type="ARBA" id="ARBA00023136"/>
    </source>
</evidence>
<evidence type="ECO:0000259" key="7">
    <source>
        <dbReference type="PROSITE" id="PS50262"/>
    </source>
</evidence>
<reference evidence="10" key="1">
    <citation type="submission" date="2012-12" db="EMBL/GenBank/DDBJ databases">
        <authorList>
            <person name="Hellsten U."/>
            <person name="Grimwood J."/>
            <person name="Chapman J.A."/>
            <person name="Shapiro H."/>
            <person name="Aerts A."/>
            <person name="Otillar R.P."/>
            <person name="Terry A.Y."/>
            <person name="Boore J.L."/>
            <person name="Simakov O."/>
            <person name="Marletaz F."/>
            <person name="Cho S.-J."/>
            <person name="Edsinger-Gonzales E."/>
            <person name="Havlak P."/>
            <person name="Kuo D.-H."/>
            <person name="Larsson T."/>
            <person name="Lv J."/>
            <person name="Arendt D."/>
            <person name="Savage R."/>
            <person name="Osoegawa K."/>
            <person name="de Jong P."/>
            <person name="Lindberg D.R."/>
            <person name="Seaver E.C."/>
            <person name="Weisblat D.A."/>
            <person name="Putnam N.H."/>
            <person name="Grigoriev I.V."/>
            <person name="Rokhsar D.S."/>
        </authorList>
    </citation>
    <scope>NUCLEOTIDE SEQUENCE</scope>
    <source>
        <strain evidence="10">I ESC-2004</strain>
    </source>
</reference>
<dbReference type="InterPro" id="IPR000276">
    <property type="entry name" value="GPCR_Rhodpsn"/>
</dbReference>
<comment type="subcellular location">
    <subcellularLocation>
        <location evidence="1">Membrane</location>
    </subcellularLocation>
</comment>
<keyword evidence="4 6" id="KW-0472">Membrane</keyword>
<evidence type="ECO:0000256" key="5">
    <source>
        <dbReference type="SAM" id="MobiDB-lite"/>
    </source>
</evidence>
<dbReference type="CDD" id="cd14978">
    <property type="entry name" value="7tmA_FMRFamide_R-like"/>
    <property type="match status" value="1"/>
</dbReference>
<dbReference type="InterPro" id="IPR019427">
    <property type="entry name" value="7TM_GPCR_serpentine_rcpt_Srw"/>
</dbReference>
<gene>
    <name evidence="8" type="ORF">CAPTEDRAFT_205952</name>
</gene>
<dbReference type="OMA" id="MVHFAKV"/>
<sequence>MIHPEIALFLGEDHKDIGSIKLTKRRRHKCFLKTEMMETTLELCKRHRSNNITETHNVMLINISSVTYDLGRTLMTSAPPTEAPQSGRSPYWFRIVITIVCIVGIVGNLLNLFVLTRRRLLSSMQRLERCATYGLTALAVSDMLFCLTILPNTFESPKSVFSLYYRVYGLAFIHLFIMLSNWLTVVIAINRFLVVMYPIHARHFLGSTKTLASIAMVTIFSVVVTLTYFLHIKVSRCLNSQGREELEHRVIYPAIDGHVTLYNRWVWPAIGVYTPLVLLFIFNCCLIREIKNAAHYRRSSSCRSQAKDTSHKVTMTLVSIVLMLLLLCVPSEVIKYINPYRAWGPLGYTVAYVVNALQAANFALNFFLYCVVNPFFRRTIADTFCGGCCSSSLLHSQNSDPTNMDESRSLNGNRSCTKTVNIQLNDSFKASKAPRCNSIPRNNGKYTQPLTAL</sequence>
<organism evidence="8">
    <name type="scientific">Capitella teleta</name>
    <name type="common">Polychaete worm</name>
    <dbReference type="NCBI Taxonomy" id="283909"/>
    <lineage>
        <taxon>Eukaryota</taxon>
        <taxon>Metazoa</taxon>
        <taxon>Spiralia</taxon>
        <taxon>Lophotrochozoa</taxon>
        <taxon>Annelida</taxon>
        <taxon>Polychaeta</taxon>
        <taxon>Sedentaria</taxon>
        <taxon>Scolecida</taxon>
        <taxon>Capitellidae</taxon>
        <taxon>Capitella</taxon>
    </lineage>
</organism>
<reference evidence="8 10" key="2">
    <citation type="journal article" date="2013" name="Nature">
        <title>Insights into bilaterian evolution from three spiralian genomes.</title>
        <authorList>
            <person name="Simakov O."/>
            <person name="Marletaz F."/>
            <person name="Cho S.J."/>
            <person name="Edsinger-Gonzales E."/>
            <person name="Havlak P."/>
            <person name="Hellsten U."/>
            <person name="Kuo D.H."/>
            <person name="Larsson T."/>
            <person name="Lv J."/>
            <person name="Arendt D."/>
            <person name="Savage R."/>
            <person name="Osoegawa K."/>
            <person name="de Jong P."/>
            <person name="Grimwood J."/>
            <person name="Chapman J.A."/>
            <person name="Shapiro H."/>
            <person name="Aerts A."/>
            <person name="Otillar R.P."/>
            <person name="Terry A.Y."/>
            <person name="Boore J.L."/>
            <person name="Grigoriev I.V."/>
            <person name="Lindberg D.R."/>
            <person name="Seaver E.C."/>
            <person name="Weisblat D.A."/>
            <person name="Putnam N.H."/>
            <person name="Rokhsar D.S."/>
        </authorList>
    </citation>
    <scope>NUCLEOTIDE SEQUENCE</scope>
    <source>
        <strain evidence="8 10">I ESC-2004</strain>
    </source>
</reference>
<evidence type="ECO:0000256" key="2">
    <source>
        <dbReference type="ARBA" id="ARBA00022692"/>
    </source>
</evidence>
<dbReference type="PANTHER" id="PTHR46641">
    <property type="entry name" value="FMRFAMIDE RECEPTOR-RELATED"/>
    <property type="match status" value="1"/>
</dbReference>
<evidence type="ECO:0000256" key="3">
    <source>
        <dbReference type="ARBA" id="ARBA00022989"/>
    </source>
</evidence>
<proteinExistence type="predicted"/>
<feature type="compositionally biased region" description="Polar residues" evidence="5">
    <location>
        <begin position="439"/>
        <end position="453"/>
    </location>
</feature>
<evidence type="ECO:0000313" key="8">
    <source>
        <dbReference type="EMBL" id="ELT98988.1"/>
    </source>
</evidence>
<keyword evidence="3 6" id="KW-1133">Transmembrane helix</keyword>
<dbReference type="EnsemblMetazoa" id="CapteT205952">
    <property type="protein sequence ID" value="CapteP205952"/>
    <property type="gene ID" value="CapteG205952"/>
</dbReference>
<feature type="transmembrane region" description="Helical" evidence="6">
    <location>
        <begin position="131"/>
        <end position="151"/>
    </location>
</feature>
<dbReference type="PROSITE" id="PS50262">
    <property type="entry name" value="G_PROTEIN_RECEP_F1_2"/>
    <property type="match status" value="1"/>
</dbReference>
<dbReference type="STRING" id="283909.R7TYJ9"/>
<accession>R7TYJ9</accession>
<dbReference type="GO" id="GO:0016020">
    <property type="term" value="C:membrane"/>
    <property type="evidence" value="ECO:0007669"/>
    <property type="project" value="UniProtKB-SubCell"/>
</dbReference>
<dbReference type="Gene3D" id="1.20.1070.10">
    <property type="entry name" value="Rhodopsin 7-helix transmembrane proteins"/>
    <property type="match status" value="1"/>
</dbReference>
<dbReference type="PRINTS" id="PR00237">
    <property type="entry name" value="GPCRRHODOPSN"/>
</dbReference>
<keyword evidence="10" id="KW-1185">Reference proteome</keyword>
<evidence type="ECO:0000256" key="1">
    <source>
        <dbReference type="ARBA" id="ARBA00004370"/>
    </source>
</evidence>
<feature type="transmembrane region" description="Helical" evidence="6">
    <location>
        <begin position="163"/>
        <end position="189"/>
    </location>
</feature>
<dbReference type="OrthoDB" id="10011262at2759"/>
<feature type="transmembrane region" description="Helical" evidence="6">
    <location>
        <begin position="91"/>
        <end position="110"/>
    </location>
</feature>
<reference evidence="9" key="3">
    <citation type="submission" date="2015-06" db="UniProtKB">
        <authorList>
            <consortium name="EnsemblMetazoa"/>
        </authorList>
    </citation>
    <scope>IDENTIFICATION</scope>
</reference>
<evidence type="ECO:0000313" key="9">
    <source>
        <dbReference type="EnsemblMetazoa" id="CapteP205952"/>
    </source>
</evidence>
<protein>
    <recommendedName>
        <fullName evidence="7">G-protein coupled receptors family 1 profile domain-containing protein</fullName>
    </recommendedName>
</protein>
<dbReference type="EMBL" id="AMQN01010242">
    <property type="status" value="NOT_ANNOTATED_CDS"/>
    <property type="molecule type" value="Genomic_DNA"/>
</dbReference>
<dbReference type="HOGENOM" id="CLU_604463_0_0_1"/>
<evidence type="ECO:0000256" key="6">
    <source>
        <dbReference type="SAM" id="Phobius"/>
    </source>
</evidence>
<keyword evidence="2 6" id="KW-0812">Transmembrane</keyword>
<feature type="transmembrane region" description="Helical" evidence="6">
    <location>
        <begin position="210"/>
        <end position="230"/>
    </location>
</feature>
<dbReference type="Pfam" id="PF10324">
    <property type="entry name" value="7TM_GPCR_Srw"/>
    <property type="match status" value="1"/>
</dbReference>
<feature type="transmembrane region" description="Helical" evidence="6">
    <location>
        <begin position="265"/>
        <end position="287"/>
    </location>
</feature>
<dbReference type="GO" id="GO:0008528">
    <property type="term" value="F:G protein-coupled peptide receptor activity"/>
    <property type="evidence" value="ECO:0007669"/>
    <property type="project" value="InterPro"/>
</dbReference>
<dbReference type="InterPro" id="IPR017452">
    <property type="entry name" value="GPCR_Rhodpsn_7TM"/>
</dbReference>
<dbReference type="AlphaFoldDB" id="R7TYJ9"/>
<feature type="transmembrane region" description="Helical" evidence="6">
    <location>
        <begin position="349"/>
        <end position="372"/>
    </location>
</feature>
<feature type="domain" description="G-protein coupled receptors family 1 profile" evidence="7">
    <location>
        <begin position="107"/>
        <end position="369"/>
    </location>
</feature>
<dbReference type="Proteomes" id="UP000014760">
    <property type="component" value="Unassembled WGS sequence"/>
</dbReference>
<dbReference type="PANTHER" id="PTHR46641:SF2">
    <property type="entry name" value="FMRFAMIDE RECEPTOR"/>
    <property type="match status" value="1"/>
</dbReference>
<feature type="transmembrane region" description="Helical" evidence="6">
    <location>
        <begin position="313"/>
        <end position="337"/>
    </location>
</feature>
<dbReference type="FunCoup" id="R7TYJ9">
    <property type="interactions" value="20"/>
</dbReference>
<dbReference type="InterPro" id="IPR052954">
    <property type="entry name" value="GPCR-Ligand_Int"/>
</dbReference>
<name>R7TYJ9_CAPTE</name>
<feature type="region of interest" description="Disordered" evidence="5">
    <location>
        <begin position="433"/>
        <end position="453"/>
    </location>
</feature>
<dbReference type="EMBL" id="KB307360">
    <property type="protein sequence ID" value="ELT98988.1"/>
    <property type="molecule type" value="Genomic_DNA"/>
</dbReference>
<evidence type="ECO:0000313" key="10">
    <source>
        <dbReference type="Proteomes" id="UP000014760"/>
    </source>
</evidence>